<sequence>MVLEKKGSARVEAGQRRVLDDATRQRRLTRQLEALERDNFQDDPLSSLPPPGPTARLRPSARARSQKRNVVKLVEIISNSASGRTSLLCWRRRTCRRGRSLTTCLRRPRPRPSPSLVLLCLWIPLTLHLHHLRGRYCSTRCLVTHRETRCLKWTL</sequence>
<evidence type="ECO:0000256" key="2">
    <source>
        <dbReference type="ARBA" id="ARBA00022771"/>
    </source>
</evidence>
<accession>A0A8C6T1J9</accession>
<evidence type="ECO:0000256" key="4">
    <source>
        <dbReference type="SAM" id="MobiDB-lite"/>
    </source>
</evidence>
<dbReference type="GO" id="GO:0008270">
    <property type="term" value="F:zinc ion binding"/>
    <property type="evidence" value="ECO:0007669"/>
    <property type="project" value="UniProtKB-KW"/>
</dbReference>
<keyword evidence="6" id="KW-1185">Reference proteome</keyword>
<evidence type="ECO:0000256" key="1">
    <source>
        <dbReference type="ARBA" id="ARBA00022723"/>
    </source>
</evidence>
<dbReference type="InterPro" id="IPR039723">
    <property type="entry name" value="Vps71/ZNHIT1"/>
</dbReference>
<feature type="region of interest" description="Disordered" evidence="4">
    <location>
        <begin position="35"/>
        <end position="64"/>
    </location>
</feature>
<evidence type="ECO:0000313" key="6">
    <source>
        <dbReference type="Proteomes" id="UP000694523"/>
    </source>
</evidence>
<dbReference type="Proteomes" id="UP000694523">
    <property type="component" value="Unplaced"/>
</dbReference>
<dbReference type="Ensembl" id="ENSNMLT00000016707.1">
    <property type="protein sequence ID" value="ENSNMLP00000014867.1"/>
    <property type="gene ID" value="ENSNMLG00000009876.1"/>
</dbReference>
<dbReference type="AlphaFoldDB" id="A0A8C6T1J9"/>
<reference evidence="5" key="1">
    <citation type="submission" date="2025-08" db="UniProtKB">
        <authorList>
            <consortium name="Ensembl"/>
        </authorList>
    </citation>
    <scope>IDENTIFICATION</scope>
</reference>
<keyword evidence="1" id="KW-0479">Metal-binding</keyword>
<dbReference type="GO" id="GO:0006338">
    <property type="term" value="P:chromatin remodeling"/>
    <property type="evidence" value="ECO:0007669"/>
    <property type="project" value="InterPro"/>
</dbReference>
<evidence type="ECO:0008006" key="7">
    <source>
        <dbReference type="Google" id="ProtNLM"/>
    </source>
</evidence>
<evidence type="ECO:0000313" key="5">
    <source>
        <dbReference type="Ensembl" id="ENSNMLP00000014867.1"/>
    </source>
</evidence>
<keyword evidence="2" id="KW-0863">Zinc-finger</keyword>
<reference evidence="5" key="2">
    <citation type="submission" date="2025-09" db="UniProtKB">
        <authorList>
            <consortium name="Ensembl"/>
        </authorList>
    </citation>
    <scope>IDENTIFICATION</scope>
</reference>
<protein>
    <recommendedName>
        <fullName evidence="7">Zinc finger HIT domain-containing protein 1</fullName>
    </recommendedName>
</protein>
<keyword evidence="3" id="KW-0862">Zinc</keyword>
<organism evidence="5 6">
    <name type="scientific">Neogobius melanostomus</name>
    <name type="common">round goby</name>
    <dbReference type="NCBI Taxonomy" id="47308"/>
    <lineage>
        <taxon>Eukaryota</taxon>
        <taxon>Metazoa</taxon>
        <taxon>Chordata</taxon>
        <taxon>Craniata</taxon>
        <taxon>Vertebrata</taxon>
        <taxon>Euteleostomi</taxon>
        <taxon>Actinopterygii</taxon>
        <taxon>Neopterygii</taxon>
        <taxon>Teleostei</taxon>
        <taxon>Neoteleostei</taxon>
        <taxon>Acanthomorphata</taxon>
        <taxon>Gobiaria</taxon>
        <taxon>Gobiiformes</taxon>
        <taxon>Gobioidei</taxon>
        <taxon>Gobiidae</taxon>
        <taxon>Benthophilinae</taxon>
        <taxon>Neogobiini</taxon>
        <taxon>Neogobius</taxon>
    </lineage>
</organism>
<proteinExistence type="predicted"/>
<dbReference type="PANTHER" id="PTHR13093">
    <property type="entry name" value="ZINC FINGER HIT DOMAIN CONTAINING PROTEIN 1"/>
    <property type="match status" value="1"/>
</dbReference>
<evidence type="ECO:0000256" key="3">
    <source>
        <dbReference type="ARBA" id="ARBA00022833"/>
    </source>
</evidence>
<name>A0A8C6T1J9_9GOBI</name>